<organism evidence="4 5">
    <name type="scientific">Vineibacter terrae</name>
    <dbReference type="NCBI Taxonomy" id="2586908"/>
    <lineage>
        <taxon>Bacteria</taxon>
        <taxon>Pseudomonadati</taxon>
        <taxon>Pseudomonadota</taxon>
        <taxon>Alphaproteobacteria</taxon>
        <taxon>Hyphomicrobiales</taxon>
        <taxon>Vineibacter</taxon>
    </lineage>
</organism>
<dbReference type="OrthoDB" id="8481678at2"/>
<dbReference type="Pfam" id="PF07331">
    <property type="entry name" value="TctB"/>
    <property type="match status" value="1"/>
</dbReference>
<sequence>MSRMTGARSATLGLLAVALIGFWQATRLESWSFDGPGAGFFPQLVAGLCIALALVVLVAPGRPGATEAGDTDADGTGAEDADAKDTGAEDTNRADAAVAARSRRTFALYAASFVVLALGAAYAGFALTVIAVAILIVRFAEGRSWFAAIGYGLACALIGLVCFGWLLRVDLPESAIERAFYALVR</sequence>
<name>A0A5C8PC07_9HYPH</name>
<evidence type="ECO:0000256" key="2">
    <source>
        <dbReference type="SAM" id="Phobius"/>
    </source>
</evidence>
<keyword evidence="2" id="KW-0812">Transmembrane</keyword>
<evidence type="ECO:0000313" key="5">
    <source>
        <dbReference type="Proteomes" id="UP000321638"/>
    </source>
</evidence>
<feature type="compositionally biased region" description="Acidic residues" evidence="1">
    <location>
        <begin position="69"/>
        <end position="80"/>
    </location>
</feature>
<evidence type="ECO:0000259" key="3">
    <source>
        <dbReference type="Pfam" id="PF07331"/>
    </source>
</evidence>
<feature type="domain" description="DUF1468" evidence="3">
    <location>
        <begin position="12"/>
        <end position="172"/>
    </location>
</feature>
<dbReference type="EMBL" id="VDUZ01000046">
    <property type="protein sequence ID" value="TXL71239.1"/>
    <property type="molecule type" value="Genomic_DNA"/>
</dbReference>
<dbReference type="InterPro" id="IPR009936">
    <property type="entry name" value="DUF1468"/>
</dbReference>
<feature type="region of interest" description="Disordered" evidence="1">
    <location>
        <begin position="66"/>
        <end position="89"/>
    </location>
</feature>
<feature type="transmembrane region" description="Helical" evidence="2">
    <location>
        <begin position="106"/>
        <end position="139"/>
    </location>
</feature>
<dbReference type="AlphaFoldDB" id="A0A5C8PC07"/>
<proteinExistence type="predicted"/>
<feature type="transmembrane region" description="Helical" evidence="2">
    <location>
        <begin position="40"/>
        <end position="59"/>
    </location>
</feature>
<gene>
    <name evidence="4" type="ORF">FHP25_30915</name>
</gene>
<accession>A0A5C8PC07</accession>
<reference evidence="4 5" key="1">
    <citation type="submission" date="2019-06" db="EMBL/GenBank/DDBJ databases">
        <title>New taxonomy in bacterial strain CC-CFT640, isolated from vineyard.</title>
        <authorList>
            <person name="Lin S.-Y."/>
            <person name="Tsai C.-F."/>
            <person name="Young C.-C."/>
        </authorList>
    </citation>
    <scope>NUCLEOTIDE SEQUENCE [LARGE SCALE GENOMIC DNA]</scope>
    <source>
        <strain evidence="4 5">CC-CFT640</strain>
    </source>
</reference>
<comment type="caution">
    <text evidence="4">The sequence shown here is derived from an EMBL/GenBank/DDBJ whole genome shotgun (WGS) entry which is preliminary data.</text>
</comment>
<evidence type="ECO:0000313" key="4">
    <source>
        <dbReference type="EMBL" id="TXL71239.1"/>
    </source>
</evidence>
<keyword evidence="2" id="KW-1133">Transmembrane helix</keyword>
<dbReference type="Proteomes" id="UP000321638">
    <property type="component" value="Unassembled WGS sequence"/>
</dbReference>
<protein>
    <submittedName>
        <fullName evidence="4">Tripartite tricarboxylate transporter TctB family protein</fullName>
    </submittedName>
</protein>
<dbReference type="RefSeq" id="WP_147850861.1">
    <property type="nucleotide sequence ID" value="NZ_VDUZ01000046.1"/>
</dbReference>
<keyword evidence="2" id="KW-0472">Membrane</keyword>
<keyword evidence="5" id="KW-1185">Reference proteome</keyword>
<evidence type="ECO:0000256" key="1">
    <source>
        <dbReference type="SAM" id="MobiDB-lite"/>
    </source>
</evidence>
<feature type="transmembrane region" description="Helical" evidence="2">
    <location>
        <begin position="145"/>
        <end position="167"/>
    </location>
</feature>